<reference evidence="9" key="1">
    <citation type="submission" date="2022-10" db="EMBL/GenBank/DDBJ databases">
        <title>Novel sulphate-reducing endosymbionts in the free-living metamonad Anaeramoeba.</title>
        <authorList>
            <person name="Jerlstrom-Hultqvist J."/>
            <person name="Cepicka I."/>
            <person name="Gallot-Lavallee L."/>
            <person name="Salas-Leiva D."/>
            <person name="Curtis B.A."/>
            <person name="Zahonova K."/>
            <person name="Pipaliya S."/>
            <person name="Dacks J."/>
            <person name="Roger A.J."/>
        </authorList>
    </citation>
    <scope>NUCLEOTIDE SEQUENCE</scope>
    <source>
        <strain evidence="9">BMAN</strain>
    </source>
</reference>
<evidence type="ECO:0000313" key="9">
    <source>
        <dbReference type="EMBL" id="KAJ5079127.1"/>
    </source>
</evidence>
<organism evidence="9 10">
    <name type="scientific">Anaeramoeba ignava</name>
    <name type="common">Anaerobic marine amoeba</name>
    <dbReference type="NCBI Taxonomy" id="1746090"/>
    <lineage>
        <taxon>Eukaryota</taxon>
        <taxon>Metamonada</taxon>
        <taxon>Anaeramoebidae</taxon>
        <taxon>Anaeramoeba</taxon>
    </lineage>
</organism>
<keyword evidence="4" id="KW-0010">Activator</keyword>
<comment type="similarity">
    <text evidence="2">Belongs to the acetyltransferase family. GCN5 subfamily.</text>
</comment>
<accession>A0A9Q0LU82</accession>
<dbReference type="InterPro" id="IPR016181">
    <property type="entry name" value="Acyl_CoA_acyltransferase"/>
</dbReference>
<dbReference type="OMA" id="YQEIKMH"/>
<evidence type="ECO:0000256" key="6">
    <source>
        <dbReference type="PROSITE-ProRule" id="PRU00035"/>
    </source>
</evidence>
<dbReference type="Gene3D" id="3.40.630.30">
    <property type="match status" value="1"/>
</dbReference>
<dbReference type="GO" id="GO:0005634">
    <property type="term" value="C:nucleus"/>
    <property type="evidence" value="ECO:0007669"/>
    <property type="project" value="UniProtKB-SubCell"/>
</dbReference>
<dbReference type="InterPro" id="IPR000182">
    <property type="entry name" value="GNAT_dom"/>
</dbReference>
<evidence type="ECO:0000259" key="8">
    <source>
        <dbReference type="PROSITE" id="PS51186"/>
    </source>
</evidence>
<sequence>MERDYIAKVLFNPVTKSIIMIQDKKVIGGVSFRPFLEQKFAEIVFLAVSSKSQNKGLGRTILAHLKTYCRSELQIFDLLTYADNKATGFFQKQGFSNRIRIDPKRWKGYIKDYELSTLMHCVIYPKVDYLKLNETIEQQKQNLYHLIQVISNRQIFYSGLCFSEEVKEIPFDKIPGIDKEFATQIKNQYSLQLKPSLKELVDYLKNHPSIWPFLQPVDPHFAPDYDKVVKNPIDLSIIEKKVENLEYFDQIHFIEDIELMCRNCFLYNNKETVFYQSGQAILIAFRKKVKSMKKAKKLL</sequence>
<comment type="caution">
    <text evidence="9">The sequence shown here is derived from an EMBL/GenBank/DDBJ whole genome shotgun (WGS) entry which is preliminary data.</text>
</comment>
<gene>
    <name evidence="9" type="ORF">M0811_14603</name>
</gene>
<dbReference type="PROSITE" id="PS51186">
    <property type="entry name" value="GNAT"/>
    <property type="match status" value="1"/>
</dbReference>
<dbReference type="Pfam" id="PF00583">
    <property type="entry name" value="Acetyltransf_1"/>
    <property type="match status" value="1"/>
</dbReference>
<feature type="domain" description="Bromo" evidence="7">
    <location>
        <begin position="205"/>
        <end position="275"/>
    </location>
</feature>
<keyword evidence="5" id="KW-0539">Nucleus</keyword>
<dbReference type="EMBL" id="JAPDFW010000037">
    <property type="protein sequence ID" value="KAJ5079127.1"/>
    <property type="molecule type" value="Genomic_DNA"/>
</dbReference>
<dbReference type="Proteomes" id="UP001149090">
    <property type="component" value="Unassembled WGS sequence"/>
</dbReference>
<feature type="domain" description="N-acetyltransferase" evidence="8">
    <location>
        <begin position="1"/>
        <end position="124"/>
    </location>
</feature>
<evidence type="ECO:0000256" key="2">
    <source>
        <dbReference type="ARBA" id="ARBA00008607"/>
    </source>
</evidence>
<evidence type="ECO:0000256" key="3">
    <source>
        <dbReference type="ARBA" id="ARBA00023117"/>
    </source>
</evidence>
<evidence type="ECO:0008006" key="11">
    <source>
        <dbReference type="Google" id="ProtNLM"/>
    </source>
</evidence>
<dbReference type="Pfam" id="PF00439">
    <property type="entry name" value="Bromodomain"/>
    <property type="match status" value="1"/>
</dbReference>
<dbReference type="InterPro" id="IPR001487">
    <property type="entry name" value="Bromodomain"/>
</dbReference>
<dbReference type="InterPro" id="IPR037800">
    <property type="entry name" value="GCN5"/>
</dbReference>
<dbReference type="Gene3D" id="1.20.920.10">
    <property type="entry name" value="Bromodomain-like"/>
    <property type="match status" value="1"/>
</dbReference>
<evidence type="ECO:0000313" key="10">
    <source>
        <dbReference type="Proteomes" id="UP001149090"/>
    </source>
</evidence>
<dbReference type="SUPFAM" id="SSF47370">
    <property type="entry name" value="Bromodomain"/>
    <property type="match status" value="1"/>
</dbReference>
<protein>
    <recommendedName>
        <fullName evidence="11">Histone acetyltransferase</fullName>
    </recommendedName>
</protein>
<keyword evidence="3 6" id="KW-0103">Bromodomain</keyword>
<dbReference type="AlphaFoldDB" id="A0A9Q0LU82"/>
<dbReference type="InterPro" id="IPR036427">
    <property type="entry name" value="Bromodomain-like_sf"/>
</dbReference>
<evidence type="ECO:0000256" key="5">
    <source>
        <dbReference type="ARBA" id="ARBA00023242"/>
    </source>
</evidence>
<evidence type="ECO:0000256" key="4">
    <source>
        <dbReference type="ARBA" id="ARBA00023159"/>
    </source>
</evidence>
<dbReference type="PRINTS" id="PR00503">
    <property type="entry name" value="BROMODOMAIN"/>
</dbReference>
<dbReference type="PROSITE" id="PS50014">
    <property type="entry name" value="BROMODOMAIN_2"/>
    <property type="match status" value="1"/>
</dbReference>
<dbReference type="PANTHER" id="PTHR45750:SF3">
    <property type="entry name" value="HISTONE ACETYLTRANSFERASE"/>
    <property type="match status" value="1"/>
</dbReference>
<keyword evidence="10" id="KW-1185">Reference proteome</keyword>
<dbReference type="GO" id="GO:0010484">
    <property type="term" value="F:histone H3 acetyltransferase activity"/>
    <property type="evidence" value="ECO:0007669"/>
    <property type="project" value="TreeGrafter"/>
</dbReference>
<comment type="subcellular location">
    <subcellularLocation>
        <location evidence="1">Nucleus</location>
    </subcellularLocation>
</comment>
<evidence type="ECO:0000256" key="1">
    <source>
        <dbReference type="ARBA" id="ARBA00004123"/>
    </source>
</evidence>
<evidence type="ECO:0000259" key="7">
    <source>
        <dbReference type="PROSITE" id="PS50014"/>
    </source>
</evidence>
<dbReference type="GO" id="GO:0000123">
    <property type="term" value="C:histone acetyltransferase complex"/>
    <property type="evidence" value="ECO:0007669"/>
    <property type="project" value="TreeGrafter"/>
</dbReference>
<name>A0A9Q0LU82_ANAIG</name>
<dbReference type="SUPFAM" id="SSF55729">
    <property type="entry name" value="Acyl-CoA N-acyltransferases (Nat)"/>
    <property type="match status" value="1"/>
</dbReference>
<dbReference type="SMART" id="SM00297">
    <property type="entry name" value="BROMO"/>
    <property type="match status" value="1"/>
</dbReference>
<dbReference type="OrthoDB" id="1937912at2759"/>
<proteinExistence type="inferred from homology"/>
<dbReference type="GO" id="GO:0045944">
    <property type="term" value="P:positive regulation of transcription by RNA polymerase II"/>
    <property type="evidence" value="ECO:0007669"/>
    <property type="project" value="TreeGrafter"/>
</dbReference>
<dbReference type="PANTHER" id="PTHR45750">
    <property type="entry name" value="GH11602P"/>
    <property type="match status" value="1"/>
</dbReference>
<dbReference type="CDD" id="cd04301">
    <property type="entry name" value="NAT_SF"/>
    <property type="match status" value="1"/>
</dbReference>